<dbReference type="InterPro" id="IPR036397">
    <property type="entry name" value="RNaseH_sf"/>
</dbReference>
<dbReference type="InterPro" id="IPR050951">
    <property type="entry name" value="Retrovirus_Pol_polyprotein"/>
</dbReference>
<dbReference type="SUPFAM" id="SSF54160">
    <property type="entry name" value="Chromo domain-like"/>
    <property type="match status" value="1"/>
</dbReference>
<name>W2PQB6_PHYN3</name>
<dbReference type="InterPro" id="IPR001584">
    <property type="entry name" value="Integrase_cat-core"/>
</dbReference>
<dbReference type="EMBL" id="KI669613">
    <property type="protein sequence ID" value="ETN03188.1"/>
    <property type="molecule type" value="Genomic_DNA"/>
</dbReference>
<organism evidence="4 5">
    <name type="scientific">Phytophthora nicotianae (strain INRA-310)</name>
    <name type="common">Phytophthora parasitica</name>
    <dbReference type="NCBI Taxonomy" id="761204"/>
    <lineage>
        <taxon>Eukaryota</taxon>
        <taxon>Sar</taxon>
        <taxon>Stramenopiles</taxon>
        <taxon>Oomycota</taxon>
        <taxon>Peronosporomycetes</taxon>
        <taxon>Peronosporales</taxon>
        <taxon>Peronosporaceae</taxon>
        <taxon>Phytophthora</taxon>
    </lineage>
</organism>
<dbReference type="InterPro" id="IPR012337">
    <property type="entry name" value="RNaseH-like_sf"/>
</dbReference>
<reference evidence="5" key="1">
    <citation type="submission" date="2011-12" db="EMBL/GenBank/DDBJ databases">
        <authorList>
            <consortium name="The Broad Institute Genome Sequencing Platform"/>
            <person name="Russ C."/>
            <person name="Tyler B."/>
            <person name="Panabieres F."/>
            <person name="Shan W."/>
            <person name="Tripathy S."/>
            <person name="Grunwald N."/>
            <person name="Machado M."/>
            <person name="Young S.K."/>
            <person name="Zeng Q."/>
            <person name="Gargeya S."/>
            <person name="Fitzgerald M."/>
            <person name="Haas B."/>
            <person name="Abouelleil A."/>
            <person name="Alvarado L."/>
            <person name="Arachchi H.M."/>
            <person name="Berlin A."/>
            <person name="Chapman S.B."/>
            <person name="Gearin G."/>
            <person name="Goldberg J."/>
            <person name="Griggs A."/>
            <person name="Gujja S."/>
            <person name="Hansen M."/>
            <person name="Heiman D."/>
            <person name="Howarth C."/>
            <person name="Larimer J."/>
            <person name="Lui A."/>
            <person name="MacDonald P.J.P."/>
            <person name="McCowen C."/>
            <person name="Montmayeur A."/>
            <person name="Murphy C."/>
            <person name="Neiman D."/>
            <person name="Pearson M."/>
            <person name="Priest M."/>
            <person name="Roberts A."/>
            <person name="Saif S."/>
            <person name="Shea T."/>
            <person name="Sisk P."/>
            <person name="Stolte C."/>
            <person name="Sykes S."/>
            <person name="Wortman J."/>
            <person name="Nusbaum C."/>
            <person name="Birren B."/>
        </authorList>
    </citation>
    <scope>NUCLEOTIDE SEQUENCE [LARGE SCALE GENOMIC DNA]</scope>
    <source>
        <strain evidence="5">INRA-310</strain>
    </source>
</reference>
<dbReference type="GO" id="GO:0003676">
    <property type="term" value="F:nucleic acid binding"/>
    <property type="evidence" value="ECO:0007669"/>
    <property type="project" value="InterPro"/>
</dbReference>
<dbReference type="Gene3D" id="3.30.420.10">
    <property type="entry name" value="Ribonuclease H-like superfamily/Ribonuclease H"/>
    <property type="match status" value="1"/>
</dbReference>
<protein>
    <recommendedName>
        <fullName evidence="6">Integrase catalytic domain-containing protein</fullName>
    </recommendedName>
</protein>
<evidence type="ECO:0000313" key="4">
    <source>
        <dbReference type="EMBL" id="ETN03188.1"/>
    </source>
</evidence>
<dbReference type="PROSITE" id="PS50013">
    <property type="entry name" value="CHROMO_2"/>
    <property type="match status" value="1"/>
</dbReference>
<reference evidence="4 5" key="2">
    <citation type="submission" date="2013-11" db="EMBL/GenBank/DDBJ databases">
        <title>The Genome Sequence of Phytophthora parasitica INRA-310.</title>
        <authorList>
            <consortium name="The Broad Institute Genomics Platform"/>
            <person name="Russ C."/>
            <person name="Tyler B."/>
            <person name="Panabieres F."/>
            <person name="Shan W."/>
            <person name="Tripathy S."/>
            <person name="Grunwald N."/>
            <person name="Machado M."/>
            <person name="Johnson C.S."/>
            <person name="Arredondo F."/>
            <person name="Hong C."/>
            <person name="Coffey M."/>
            <person name="Young S.K."/>
            <person name="Zeng Q."/>
            <person name="Gargeya S."/>
            <person name="Fitzgerald M."/>
            <person name="Abouelleil A."/>
            <person name="Alvarado L."/>
            <person name="Chapman S.B."/>
            <person name="Gainer-Dewar J."/>
            <person name="Goldberg J."/>
            <person name="Griggs A."/>
            <person name="Gujja S."/>
            <person name="Hansen M."/>
            <person name="Howarth C."/>
            <person name="Imamovic A."/>
            <person name="Ireland A."/>
            <person name="Larimer J."/>
            <person name="McCowan C."/>
            <person name="Murphy C."/>
            <person name="Pearson M."/>
            <person name="Poon T.W."/>
            <person name="Priest M."/>
            <person name="Roberts A."/>
            <person name="Saif S."/>
            <person name="Shea T."/>
            <person name="Sykes S."/>
            <person name="Wortman J."/>
            <person name="Nusbaum C."/>
            <person name="Birren B."/>
        </authorList>
    </citation>
    <scope>NUCLEOTIDE SEQUENCE [LARGE SCALE GENOMIC DNA]</scope>
    <source>
        <strain evidence="4 5">INRA-310</strain>
    </source>
</reference>
<accession>W2PQB6</accession>
<evidence type="ECO:0000259" key="3">
    <source>
        <dbReference type="PROSITE" id="PS50994"/>
    </source>
</evidence>
<evidence type="ECO:0000259" key="2">
    <source>
        <dbReference type="PROSITE" id="PS50013"/>
    </source>
</evidence>
<sequence>MLVKQGMEEQENVWVLFPHLIKMNNPAWATVVQTLAELSSKRLGIDDTEMQPVLSTVIVVGARGRLDKQRATNISRSMATLVVTLPSEPNFLGAPPAPPTVSLLSLDTTSNSLADLLLNQDMTKTRAQSSVLADGEAERGPAPIFAPIVPPRITKTSHAALVKWRKERREYEDTIRNRAKGDTDDLIVSIKNTFDEGLLREWCRLRWKVSIDDVTGSTILEEIEKIISSVKNNSAPDIDLEMAENLHMDLSESDVHERVIQYFKICREIIEDHEWNIFFTGPDGTKQLCSILIKSLEPKALREEVDRTARFQVRKAREDEVILHELILEKALDHEKAFQNQRRAKRDRDRGDREPDRASVRTGSKKPIKKPRLADVTSTTGSQPVTKATDRPKVPPTPCPHCGDVHWLSECPTATDSKTAEIRKKLRAQRGEKSKREVARLKRLRECIPNEEKTVILNEVMELPYCADKLSRWASQPTTTVRLKRFTSKKAKKQRTVTTTEVKQALRPLDEENFTWPTLNEFKETQQQHQPIAGAVRGADDVLRVNKRIWIPRAWVDLTQRLCVIAHCGAQGHRGEQAMVNHLRRLFHIPDIRGVVHTYVSTCLLRPHVKGGKMIRRPWGETIECNERNGVLHWDFLSPGEFIGDSKYLLVLKDHATHFCELVVCDAADSAVATAAILDWHSRFGAPPVWVSGNGSHFKNEVVAELSKRLKSQQNFILAYCPWINGSVERVNRDILQVLRVMTLEYKVSTKDWEYLVPLVQASLNHTALPSLGNRAPVELFTGLQCPSPLAEFYHPGSKKLVIVPKNSDAIDKHLAQLRQSLCTMHQPIVDQRLKQRLLNKKKDRGDNVVNFDVGDYVLRSRVDEKKRNKLLVTWQGPYRVVRADVHSFRIRHLVTGCELDVHESRLKFYADKNLNVTEEILEHVASQGIILAINELKKHRWNKSIKDYEVLVNWKGLESVEDSWELLTSLAKEVHVLLNQCIQKQGSKLPTYWKDYQSKFQ</sequence>
<dbReference type="VEuPathDB" id="FungiDB:PPTG_16139"/>
<feature type="domain" description="Integrase catalytic" evidence="3">
    <location>
        <begin position="614"/>
        <end position="785"/>
    </location>
</feature>
<dbReference type="InterPro" id="IPR000953">
    <property type="entry name" value="Chromo/chromo_shadow_dom"/>
</dbReference>
<dbReference type="PANTHER" id="PTHR37984">
    <property type="entry name" value="PROTEIN CBG26694"/>
    <property type="match status" value="1"/>
</dbReference>
<feature type="domain" description="Chromo" evidence="2">
    <location>
        <begin position="916"/>
        <end position="1002"/>
    </location>
</feature>
<dbReference type="SUPFAM" id="SSF53098">
    <property type="entry name" value="Ribonuclease H-like"/>
    <property type="match status" value="1"/>
</dbReference>
<evidence type="ECO:0008006" key="6">
    <source>
        <dbReference type="Google" id="ProtNLM"/>
    </source>
</evidence>
<dbReference type="GeneID" id="20185239"/>
<dbReference type="PROSITE" id="PS50994">
    <property type="entry name" value="INTEGRASE"/>
    <property type="match status" value="1"/>
</dbReference>
<dbReference type="AlphaFoldDB" id="W2PQB6"/>
<feature type="compositionally biased region" description="Basic and acidic residues" evidence="1">
    <location>
        <begin position="346"/>
        <end position="359"/>
    </location>
</feature>
<dbReference type="RefSeq" id="XP_008911732.1">
    <property type="nucleotide sequence ID" value="XM_008913484.1"/>
</dbReference>
<feature type="region of interest" description="Disordered" evidence="1">
    <location>
        <begin position="337"/>
        <end position="398"/>
    </location>
</feature>
<dbReference type="OMA" id="VHERVIQ"/>
<evidence type="ECO:0000313" key="5">
    <source>
        <dbReference type="Proteomes" id="UP000018817"/>
    </source>
</evidence>
<evidence type="ECO:0000256" key="1">
    <source>
        <dbReference type="SAM" id="MobiDB-lite"/>
    </source>
</evidence>
<dbReference type="InterPro" id="IPR016197">
    <property type="entry name" value="Chromo-like_dom_sf"/>
</dbReference>
<dbReference type="STRING" id="761204.W2PQB6"/>
<feature type="compositionally biased region" description="Polar residues" evidence="1">
    <location>
        <begin position="376"/>
        <end position="386"/>
    </location>
</feature>
<dbReference type="PANTHER" id="PTHR37984:SF5">
    <property type="entry name" value="PROTEIN NYNRIN-LIKE"/>
    <property type="match status" value="1"/>
</dbReference>
<dbReference type="OrthoDB" id="121795at2759"/>
<dbReference type="GO" id="GO:0015074">
    <property type="term" value="P:DNA integration"/>
    <property type="evidence" value="ECO:0007669"/>
    <property type="project" value="InterPro"/>
</dbReference>
<dbReference type="Proteomes" id="UP000018817">
    <property type="component" value="Unassembled WGS sequence"/>
</dbReference>
<gene>
    <name evidence="4" type="ORF">PPTG_16139</name>
</gene>
<proteinExistence type="predicted"/>